<gene>
    <name evidence="9" type="ORF">FHR04_20400</name>
</gene>
<comment type="cofactor">
    <cofactor evidence="1">
        <name>Mg(2+)</name>
        <dbReference type="ChEBI" id="CHEBI:18420"/>
    </cofactor>
</comment>
<keyword evidence="5" id="KW-0378">Hydrolase</keyword>
<dbReference type="InterPro" id="IPR029060">
    <property type="entry name" value="PIN-like_dom_sf"/>
</dbReference>
<comment type="similarity">
    <text evidence="7">Belongs to the PINc/VapC protein family.</text>
</comment>
<evidence type="ECO:0000259" key="8">
    <source>
        <dbReference type="Pfam" id="PF01850"/>
    </source>
</evidence>
<dbReference type="InterPro" id="IPR002716">
    <property type="entry name" value="PIN_dom"/>
</dbReference>
<keyword evidence="2" id="KW-1277">Toxin-antitoxin system</keyword>
<organism evidence="9 10">
    <name type="scientific">Deinococcus radiopugnans ATCC 19172</name>
    <dbReference type="NCBI Taxonomy" id="585398"/>
    <lineage>
        <taxon>Bacteria</taxon>
        <taxon>Thermotogati</taxon>
        <taxon>Deinococcota</taxon>
        <taxon>Deinococci</taxon>
        <taxon>Deinococcales</taxon>
        <taxon>Deinococcaceae</taxon>
        <taxon>Deinococcus</taxon>
    </lineage>
</organism>
<evidence type="ECO:0000256" key="6">
    <source>
        <dbReference type="ARBA" id="ARBA00022842"/>
    </source>
</evidence>
<keyword evidence="6" id="KW-0460">Magnesium</keyword>
<feature type="non-terminal residue" evidence="9">
    <location>
        <position position="1"/>
    </location>
</feature>
<dbReference type="Pfam" id="PF01850">
    <property type="entry name" value="PIN"/>
    <property type="match status" value="1"/>
</dbReference>
<reference evidence="9 10" key="1">
    <citation type="submission" date="2019-06" db="EMBL/GenBank/DDBJ databases">
        <title>Genome sequence of Deinococcus radiopugnans ATCC 19172.</title>
        <authorList>
            <person name="Maclea K.S."/>
            <person name="Maynard C.R."/>
        </authorList>
    </citation>
    <scope>NUCLEOTIDE SEQUENCE [LARGE SCALE GENOMIC DNA]</scope>
    <source>
        <strain evidence="9 10">ATCC 19172</strain>
    </source>
</reference>
<dbReference type="PANTHER" id="PTHR33653:SF1">
    <property type="entry name" value="RIBONUCLEASE VAPC2"/>
    <property type="match status" value="1"/>
</dbReference>
<dbReference type="GO" id="GO:0016787">
    <property type="term" value="F:hydrolase activity"/>
    <property type="evidence" value="ECO:0007669"/>
    <property type="project" value="UniProtKB-KW"/>
</dbReference>
<dbReference type="GO" id="GO:0004518">
    <property type="term" value="F:nuclease activity"/>
    <property type="evidence" value="ECO:0007669"/>
    <property type="project" value="UniProtKB-KW"/>
</dbReference>
<proteinExistence type="inferred from homology"/>
<protein>
    <submittedName>
        <fullName evidence="9">Type II toxin-antitoxin system VapC family toxin</fullName>
    </submittedName>
</protein>
<name>A0A5C4XFW8_9DEIO</name>
<dbReference type="GO" id="GO:0046872">
    <property type="term" value="F:metal ion binding"/>
    <property type="evidence" value="ECO:0007669"/>
    <property type="project" value="UniProtKB-KW"/>
</dbReference>
<sequence>ISYAVRGMGHVRGHLAQHPPSTLALSSVTVMEIEFGLAQAPAKRAAVEATLSLWLPRVAVLDYGPGDARVTASIRAALKAQGTPIGPYDLLNAGMALARGLTLVTHNGREYRRVAGLLVADWVDDELT</sequence>
<dbReference type="RefSeq" id="WP_139405016.1">
    <property type="nucleotide sequence ID" value="NZ_VDMO01000049.1"/>
</dbReference>
<dbReference type="PANTHER" id="PTHR33653">
    <property type="entry name" value="RIBONUCLEASE VAPC2"/>
    <property type="match status" value="1"/>
</dbReference>
<evidence type="ECO:0000256" key="2">
    <source>
        <dbReference type="ARBA" id="ARBA00022649"/>
    </source>
</evidence>
<evidence type="ECO:0000256" key="3">
    <source>
        <dbReference type="ARBA" id="ARBA00022722"/>
    </source>
</evidence>
<evidence type="ECO:0000256" key="5">
    <source>
        <dbReference type="ARBA" id="ARBA00022801"/>
    </source>
</evidence>
<comment type="caution">
    <text evidence="9">The sequence shown here is derived from an EMBL/GenBank/DDBJ whole genome shotgun (WGS) entry which is preliminary data.</text>
</comment>
<keyword evidence="3" id="KW-0540">Nuclease</keyword>
<dbReference type="EMBL" id="VDMO01000049">
    <property type="protein sequence ID" value="TNM62393.1"/>
    <property type="molecule type" value="Genomic_DNA"/>
</dbReference>
<evidence type="ECO:0000256" key="4">
    <source>
        <dbReference type="ARBA" id="ARBA00022723"/>
    </source>
</evidence>
<feature type="domain" description="PIN" evidence="8">
    <location>
        <begin position="18"/>
        <end position="116"/>
    </location>
</feature>
<evidence type="ECO:0000313" key="10">
    <source>
        <dbReference type="Proteomes" id="UP000313988"/>
    </source>
</evidence>
<dbReference type="AlphaFoldDB" id="A0A5C4XFW8"/>
<accession>A0A5C4XFW8</accession>
<dbReference type="OrthoDB" id="9796690at2"/>
<dbReference type="InterPro" id="IPR050556">
    <property type="entry name" value="Type_II_TA_system_RNase"/>
</dbReference>
<keyword evidence="4" id="KW-0479">Metal-binding</keyword>
<evidence type="ECO:0000256" key="1">
    <source>
        <dbReference type="ARBA" id="ARBA00001946"/>
    </source>
</evidence>
<dbReference type="Gene3D" id="3.40.50.1010">
    <property type="entry name" value="5'-nuclease"/>
    <property type="match status" value="1"/>
</dbReference>
<dbReference type="SUPFAM" id="SSF88723">
    <property type="entry name" value="PIN domain-like"/>
    <property type="match status" value="1"/>
</dbReference>
<evidence type="ECO:0000256" key="7">
    <source>
        <dbReference type="ARBA" id="ARBA00038093"/>
    </source>
</evidence>
<dbReference type="Proteomes" id="UP000313988">
    <property type="component" value="Unassembled WGS sequence"/>
</dbReference>
<evidence type="ECO:0000313" key="9">
    <source>
        <dbReference type="EMBL" id="TNM62393.1"/>
    </source>
</evidence>